<comment type="similarity">
    <text evidence="1">Belongs to the UPF0749 family.</text>
</comment>
<proteinExistence type="inferred from homology"/>
<dbReference type="EMBL" id="JBHMAF010000196">
    <property type="protein sequence ID" value="MFB9762189.1"/>
    <property type="molecule type" value="Genomic_DNA"/>
</dbReference>
<organism evidence="3 4">
    <name type="scientific">Ectobacillus funiculus</name>
    <dbReference type="NCBI Taxonomy" id="137993"/>
    <lineage>
        <taxon>Bacteria</taxon>
        <taxon>Bacillati</taxon>
        <taxon>Bacillota</taxon>
        <taxon>Bacilli</taxon>
        <taxon>Bacillales</taxon>
        <taxon>Bacillaceae</taxon>
        <taxon>Ectobacillus</taxon>
    </lineage>
</organism>
<dbReference type="PANTHER" id="PTHR37313:SF2">
    <property type="entry name" value="UPF0749 PROTEIN YLXX"/>
    <property type="match status" value="1"/>
</dbReference>
<evidence type="ECO:0000256" key="2">
    <source>
        <dbReference type="SAM" id="Coils"/>
    </source>
</evidence>
<evidence type="ECO:0000256" key="1">
    <source>
        <dbReference type="ARBA" id="ARBA00009108"/>
    </source>
</evidence>
<sequence>MSRKRWSFTLIMLIIGVMAAVQYKSLQNPTVTDTRDEWQLKESLQAEQQVQIELLKEIRKYEGQLEGYEAKRAGSKEDALQKTLEELREKAGLVDVTGSGVTFQLAPLFDNIGEGEEVPTLSPQLLQRLVNELNTYGATAVQIDDQRIVATTPIRDVNGKVTVNQVALPPLPLEVKVIAKDAEELYDRMKVSNAFDYFAIDNIELTMSKPEDGITIGRYKGEIDTEHMEAIKAEEEGK</sequence>
<feature type="coiled-coil region" evidence="2">
    <location>
        <begin position="51"/>
        <end position="90"/>
    </location>
</feature>
<reference evidence="3 4" key="1">
    <citation type="submission" date="2024-09" db="EMBL/GenBank/DDBJ databases">
        <authorList>
            <person name="Sun Q."/>
            <person name="Mori K."/>
        </authorList>
    </citation>
    <scope>NUCLEOTIDE SEQUENCE [LARGE SCALE GENOMIC DNA]</scope>
    <source>
        <strain evidence="3 4">JCM 11201</strain>
    </source>
</reference>
<name>A0ABV5WNJ5_9BACI</name>
<dbReference type="Pfam" id="PF05949">
    <property type="entry name" value="DUF881"/>
    <property type="match status" value="1"/>
</dbReference>
<evidence type="ECO:0000313" key="3">
    <source>
        <dbReference type="EMBL" id="MFB9762189.1"/>
    </source>
</evidence>
<accession>A0ABV5WNJ5</accession>
<dbReference type="Gene3D" id="3.30.70.1880">
    <property type="entry name" value="Protein of unknown function DUF881"/>
    <property type="match status" value="1"/>
</dbReference>
<dbReference type="Proteomes" id="UP001589609">
    <property type="component" value="Unassembled WGS sequence"/>
</dbReference>
<keyword evidence="4" id="KW-1185">Reference proteome</keyword>
<dbReference type="RefSeq" id="WP_379952152.1">
    <property type="nucleotide sequence ID" value="NZ_JBHMAF010000196.1"/>
</dbReference>
<dbReference type="PANTHER" id="PTHR37313">
    <property type="entry name" value="UPF0749 PROTEIN RV1825"/>
    <property type="match status" value="1"/>
</dbReference>
<evidence type="ECO:0000313" key="4">
    <source>
        <dbReference type="Proteomes" id="UP001589609"/>
    </source>
</evidence>
<protein>
    <submittedName>
        <fullName evidence="3">DUF881 domain-containing protein</fullName>
    </submittedName>
</protein>
<gene>
    <name evidence="3" type="ORF">ACFFMS_28600</name>
</gene>
<dbReference type="InterPro" id="IPR010273">
    <property type="entry name" value="DUF881"/>
</dbReference>
<keyword evidence="2" id="KW-0175">Coiled coil</keyword>
<comment type="caution">
    <text evidence="3">The sequence shown here is derived from an EMBL/GenBank/DDBJ whole genome shotgun (WGS) entry which is preliminary data.</text>
</comment>